<evidence type="ECO:0000313" key="1">
    <source>
        <dbReference type="EMBL" id="SJZ81061.1"/>
    </source>
</evidence>
<dbReference type="OrthoDB" id="48384at2"/>
<evidence type="ECO:0000313" key="2">
    <source>
        <dbReference type="Proteomes" id="UP000243297"/>
    </source>
</evidence>
<organism evidence="1 2">
    <name type="scientific">Anaerorhabdus furcosa</name>
    <dbReference type="NCBI Taxonomy" id="118967"/>
    <lineage>
        <taxon>Bacteria</taxon>
        <taxon>Bacillati</taxon>
        <taxon>Bacillota</taxon>
        <taxon>Erysipelotrichia</taxon>
        <taxon>Erysipelotrichales</taxon>
        <taxon>Erysipelotrichaceae</taxon>
        <taxon>Anaerorhabdus</taxon>
    </lineage>
</organism>
<dbReference type="Proteomes" id="UP000243297">
    <property type="component" value="Unassembled WGS sequence"/>
</dbReference>
<dbReference type="Pfam" id="PF03682">
    <property type="entry name" value="UPF0158"/>
    <property type="match status" value="1"/>
</dbReference>
<dbReference type="EMBL" id="FUWY01000004">
    <property type="protein sequence ID" value="SJZ81061.1"/>
    <property type="molecule type" value="Genomic_DNA"/>
</dbReference>
<dbReference type="AlphaFoldDB" id="A0A1T4NP27"/>
<reference evidence="2" key="1">
    <citation type="submission" date="2017-02" db="EMBL/GenBank/DDBJ databases">
        <authorList>
            <person name="Varghese N."/>
            <person name="Submissions S."/>
        </authorList>
    </citation>
    <scope>NUCLEOTIDE SEQUENCE [LARGE SCALE GENOMIC DNA]</scope>
    <source>
        <strain evidence="2">ATCC 25662</strain>
    </source>
</reference>
<dbReference type="RefSeq" id="WP_078712110.1">
    <property type="nucleotide sequence ID" value="NZ_FUWY01000004.1"/>
</dbReference>
<gene>
    <name evidence="1" type="ORF">SAMN02745191_1724</name>
</gene>
<sequence length="136" mass="16691">MKPLNEFLDQIEKVSQEYEIYYNKETEEFEDNFLFDPSMNNPEIDFEDDGWIRLPTSFEIHEYRIMESFIGTVTQEKIRRKLENSIRGKGAFRRFKDTCFDYDILTEYYTYLRNQQQEIIIVWCERNGIEYEENKS</sequence>
<name>A0A1T4NP27_9FIRM</name>
<dbReference type="InterPro" id="IPR005361">
    <property type="entry name" value="UPF0158"/>
</dbReference>
<protein>
    <submittedName>
        <fullName evidence="1">Uncharacterized protein family (UPF0158)</fullName>
    </submittedName>
</protein>
<proteinExistence type="predicted"/>
<keyword evidence="2" id="KW-1185">Reference proteome</keyword>
<dbReference type="STRING" id="118967.SAMN02745191_1724"/>
<accession>A0A1T4NP27</accession>